<dbReference type="GO" id="GO:0016791">
    <property type="term" value="F:phosphatase activity"/>
    <property type="evidence" value="ECO:0007669"/>
    <property type="project" value="TreeGrafter"/>
</dbReference>
<dbReference type="SMART" id="SM00331">
    <property type="entry name" value="PP2C_SIG"/>
    <property type="match status" value="1"/>
</dbReference>
<dbReference type="InterPro" id="IPR035965">
    <property type="entry name" value="PAS-like_dom_sf"/>
</dbReference>
<evidence type="ECO:0000313" key="3">
    <source>
        <dbReference type="EMBL" id="MDA0161136.1"/>
    </source>
</evidence>
<gene>
    <name evidence="3" type="ORF">OM076_12735</name>
</gene>
<proteinExistence type="predicted"/>
<dbReference type="InterPro" id="IPR036457">
    <property type="entry name" value="PPM-type-like_dom_sf"/>
</dbReference>
<dbReference type="SUPFAM" id="SSF55785">
    <property type="entry name" value="PYP-like sensor domain (PAS domain)"/>
    <property type="match status" value="1"/>
</dbReference>
<evidence type="ECO:0000313" key="4">
    <source>
        <dbReference type="Proteomes" id="UP001149140"/>
    </source>
</evidence>
<keyword evidence="4" id="KW-1185">Reference proteome</keyword>
<dbReference type="AlphaFoldDB" id="A0A9X3MQL8"/>
<dbReference type="InterPro" id="IPR001932">
    <property type="entry name" value="PPM-type_phosphatase-like_dom"/>
</dbReference>
<dbReference type="SUPFAM" id="SSF81606">
    <property type="entry name" value="PP2C-like"/>
    <property type="match status" value="1"/>
</dbReference>
<organism evidence="3 4">
    <name type="scientific">Solirubrobacter ginsenosidimutans</name>
    <dbReference type="NCBI Taxonomy" id="490573"/>
    <lineage>
        <taxon>Bacteria</taxon>
        <taxon>Bacillati</taxon>
        <taxon>Actinomycetota</taxon>
        <taxon>Thermoleophilia</taxon>
        <taxon>Solirubrobacterales</taxon>
        <taxon>Solirubrobacteraceae</taxon>
        <taxon>Solirubrobacter</taxon>
    </lineage>
</organism>
<sequence length="380" mass="40128">MIGISIDSWTWRSVAVLAAALDADGLIRRANPALERLGGSAGRPFADLIEPSQHAALQRRLATASDSWRSGTFGFASETGRPATDRRLWIAAAGDEVLVVGEPVVDEQERLVEKVLELNDELVGTHRELVRQRAAAEAGERRVAELLERERGIAETLQRALLPDRLPSVEGIELVAHFEPATGHVGGDWYDALELESGELALAIGDVAGKGIPAAALMGELRGGLRAAILAGAEPSDALRVLDRLAQRAGHMATVVIVLLDPATGALRYATAGHLPPALIDPGGAVRFLTAGASTPLIAYDPKAGGATDRLERGARLVLYTDGLVERRSEAIDASLRRLAEAASAGVELAALPAHLLAALRPPEGIARDDIAIVAVQRTR</sequence>
<dbReference type="EMBL" id="JAPDOD010000009">
    <property type="protein sequence ID" value="MDA0161136.1"/>
    <property type="molecule type" value="Genomic_DNA"/>
</dbReference>
<name>A0A9X3MQL8_9ACTN</name>
<dbReference type="RefSeq" id="WP_270040314.1">
    <property type="nucleotide sequence ID" value="NZ_JAPDOD010000009.1"/>
</dbReference>
<dbReference type="Pfam" id="PF07228">
    <property type="entry name" value="SpoIIE"/>
    <property type="match status" value="1"/>
</dbReference>
<dbReference type="PANTHER" id="PTHR43156:SF2">
    <property type="entry name" value="STAGE II SPORULATION PROTEIN E"/>
    <property type="match status" value="1"/>
</dbReference>
<dbReference type="PANTHER" id="PTHR43156">
    <property type="entry name" value="STAGE II SPORULATION PROTEIN E-RELATED"/>
    <property type="match status" value="1"/>
</dbReference>
<keyword evidence="1" id="KW-0378">Hydrolase</keyword>
<accession>A0A9X3MQL8</accession>
<reference evidence="3" key="1">
    <citation type="submission" date="2022-10" db="EMBL/GenBank/DDBJ databases">
        <title>The WGS of Solirubrobacter ginsenosidimutans DSM 21036.</title>
        <authorList>
            <person name="Jiang Z."/>
        </authorList>
    </citation>
    <scope>NUCLEOTIDE SEQUENCE</scope>
    <source>
        <strain evidence="3">DSM 21036</strain>
    </source>
</reference>
<feature type="domain" description="PPM-type phosphatase" evidence="2">
    <location>
        <begin position="169"/>
        <end position="378"/>
    </location>
</feature>
<protein>
    <submittedName>
        <fullName evidence="3">Serine/threonine-protein phosphatase</fullName>
    </submittedName>
</protein>
<evidence type="ECO:0000259" key="2">
    <source>
        <dbReference type="SMART" id="SM00331"/>
    </source>
</evidence>
<dbReference type="Proteomes" id="UP001149140">
    <property type="component" value="Unassembled WGS sequence"/>
</dbReference>
<dbReference type="InterPro" id="IPR052016">
    <property type="entry name" value="Bact_Sigma-Reg"/>
</dbReference>
<comment type="caution">
    <text evidence="3">The sequence shown here is derived from an EMBL/GenBank/DDBJ whole genome shotgun (WGS) entry which is preliminary data.</text>
</comment>
<evidence type="ECO:0000256" key="1">
    <source>
        <dbReference type="ARBA" id="ARBA00022801"/>
    </source>
</evidence>
<dbReference type="Gene3D" id="3.60.40.10">
    <property type="entry name" value="PPM-type phosphatase domain"/>
    <property type="match status" value="1"/>
</dbReference>